<evidence type="ECO:0000313" key="2">
    <source>
        <dbReference type="Proteomes" id="UP000199180"/>
    </source>
</evidence>
<keyword evidence="2" id="KW-1185">Reference proteome</keyword>
<dbReference type="Proteomes" id="UP000199180">
    <property type="component" value="Unassembled WGS sequence"/>
</dbReference>
<evidence type="ECO:0000313" key="1">
    <source>
        <dbReference type="EMBL" id="SET54287.1"/>
    </source>
</evidence>
<organism evidence="1 2">
    <name type="scientific">Paracoccus homiensis</name>
    <dbReference type="NCBI Taxonomy" id="364199"/>
    <lineage>
        <taxon>Bacteria</taxon>
        <taxon>Pseudomonadati</taxon>
        <taxon>Pseudomonadota</taxon>
        <taxon>Alphaproteobacteria</taxon>
        <taxon>Rhodobacterales</taxon>
        <taxon>Paracoccaceae</taxon>
        <taxon>Paracoccus</taxon>
    </lineage>
</organism>
<dbReference type="STRING" id="364199.SAMN04489858_106126"/>
<proteinExistence type="predicted"/>
<dbReference type="Pfam" id="PF20044">
    <property type="entry name" value="DUF6446"/>
    <property type="match status" value="1"/>
</dbReference>
<dbReference type="EMBL" id="FOHO01000006">
    <property type="protein sequence ID" value="SET54287.1"/>
    <property type="molecule type" value="Genomic_DNA"/>
</dbReference>
<dbReference type="OrthoDB" id="7819947at2"/>
<evidence type="ECO:0008006" key="3">
    <source>
        <dbReference type="Google" id="ProtNLM"/>
    </source>
</evidence>
<dbReference type="AlphaFoldDB" id="A0A1I0F874"/>
<dbReference type="RefSeq" id="WP_090734616.1">
    <property type="nucleotide sequence ID" value="NZ_FOHO01000006.1"/>
</dbReference>
<sequence>MTGKIAAIALILAALGAGVGMWYAQEYGFYDRIPADSPRAQVMLQTADGAVPLTAIGFEGIDADSSPLRWRACFRVEGGLPDGAQPFDAPTPLIGPNWFDCYDAEQIGQDLETGAARAVLSQSEIRPDVDRVLAVYPDGRIFGWHQFNDKTPERGVMD</sequence>
<gene>
    <name evidence="1" type="ORF">SAMN04489858_106126</name>
</gene>
<reference evidence="1 2" key="1">
    <citation type="submission" date="2016-10" db="EMBL/GenBank/DDBJ databases">
        <authorList>
            <person name="de Groot N.N."/>
        </authorList>
    </citation>
    <scope>NUCLEOTIDE SEQUENCE [LARGE SCALE GENOMIC DNA]</scope>
    <source>
        <strain evidence="1 2">DSM 17862</strain>
    </source>
</reference>
<accession>A0A1I0F874</accession>
<name>A0A1I0F874_9RHOB</name>
<dbReference type="InterPro" id="IPR045616">
    <property type="entry name" value="DUF6446"/>
</dbReference>
<protein>
    <recommendedName>
        <fullName evidence="3">Histidine kinase</fullName>
    </recommendedName>
</protein>